<comment type="function">
    <text evidence="9">Part of the Sec protein translocase complex. Interacts with the SecYEG preprotein conducting channel. SecDF uses the proton motive force (PMF) to complete protein translocation after the ATP-dependent function of SecA.</text>
</comment>
<evidence type="ECO:0000256" key="3">
    <source>
        <dbReference type="ARBA" id="ARBA00022475"/>
    </source>
</evidence>
<keyword evidence="7 9" id="KW-0811">Translocation</keyword>
<reference evidence="12 13" key="1">
    <citation type="submission" date="2021-10" db="EMBL/GenBank/DDBJ databases">
        <title>Streptomyces gossypii sp. nov., isolated from soil collected from cotton field.</title>
        <authorList>
            <person name="Ge X."/>
            <person name="Chen X."/>
            <person name="Liu W."/>
        </authorList>
    </citation>
    <scope>NUCLEOTIDE SEQUENCE [LARGE SCALE GENOMIC DNA]</scope>
    <source>
        <strain evidence="12 13">N2-109</strain>
    </source>
</reference>
<dbReference type="NCBIfam" id="TIGR00916">
    <property type="entry name" value="2A0604s01"/>
    <property type="match status" value="1"/>
</dbReference>
<dbReference type="HAMAP" id="MF_01463_B">
    <property type="entry name" value="SecD_B"/>
    <property type="match status" value="1"/>
</dbReference>
<evidence type="ECO:0000313" key="12">
    <source>
        <dbReference type="EMBL" id="MCT2588577.1"/>
    </source>
</evidence>
<feature type="compositionally biased region" description="Low complexity" evidence="10">
    <location>
        <begin position="176"/>
        <end position="185"/>
    </location>
</feature>
<comment type="caution">
    <text evidence="12">The sequence shown here is derived from an EMBL/GenBank/DDBJ whole genome shotgun (WGS) entry which is preliminary data.</text>
</comment>
<evidence type="ECO:0000256" key="10">
    <source>
        <dbReference type="SAM" id="MobiDB-lite"/>
    </source>
</evidence>
<dbReference type="PANTHER" id="PTHR30081:SF1">
    <property type="entry name" value="PROTEIN TRANSLOCASE SUBUNIT SECD"/>
    <property type="match status" value="1"/>
</dbReference>
<dbReference type="RefSeq" id="WP_260215487.1">
    <property type="nucleotide sequence ID" value="NZ_JAJAGO010000001.1"/>
</dbReference>
<dbReference type="PROSITE" id="PS50156">
    <property type="entry name" value="SSD"/>
    <property type="match status" value="1"/>
</dbReference>
<keyword evidence="5 9" id="KW-0653">Protein transport</keyword>
<dbReference type="InterPro" id="IPR048634">
    <property type="entry name" value="SecD_SecF_C"/>
</dbReference>
<comment type="subcellular location">
    <subcellularLocation>
        <location evidence="1 9">Cell membrane</location>
        <topology evidence="1 9">Multi-pass membrane protein</topology>
    </subcellularLocation>
</comment>
<evidence type="ECO:0000256" key="7">
    <source>
        <dbReference type="ARBA" id="ARBA00023010"/>
    </source>
</evidence>
<evidence type="ECO:0000313" key="13">
    <source>
        <dbReference type="Proteomes" id="UP001156389"/>
    </source>
</evidence>
<feature type="transmembrane region" description="Helical" evidence="9">
    <location>
        <begin position="422"/>
        <end position="446"/>
    </location>
</feature>
<proteinExistence type="inferred from homology"/>
<keyword evidence="4 9" id="KW-0812">Transmembrane</keyword>
<evidence type="ECO:0000256" key="1">
    <source>
        <dbReference type="ARBA" id="ARBA00004651"/>
    </source>
</evidence>
<protein>
    <recommendedName>
        <fullName evidence="9">Protein translocase subunit SecD</fullName>
    </recommendedName>
</protein>
<feature type="transmembrane region" description="Helical" evidence="9">
    <location>
        <begin position="397"/>
        <end position="415"/>
    </location>
</feature>
<dbReference type="InterPro" id="IPR022646">
    <property type="entry name" value="SecD/SecF_CS"/>
</dbReference>
<feature type="compositionally biased region" description="Polar residues" evidence="10">
    <location>
        <begin position="584"/>
        <end position="594"/>
    </location>
</feature>
<feature type="transmembrane region" description="Helical" evidence="9">
    <location>
        <begin position="501"/>
        <end position="520"/>
    </location>
</feature>
<keyword evidence="13" id="KW-1185">Reference proteome</keyword>
<dbReference type="InterPro" id="IPR055344">
    <property type="entry name" value="SecD_SecF_C_bact"/>
</dbReference>
<sequence>MAAPKKGRRSPGAQGKPGRSLVILLLAVLALGGGMLLTGNHTPRLGIDLAGGTSITLTAKEQPGGGDAINQTNMDTATAIIERRVNGLGVSEAEVRTQGDENIVVNIPKGTNEAQAREQVGTTAKLNFRPVMTIADSQPQPEPSPSTSGGTKKPDDKATGEADGKKDDEKGEEKATPSPSSSATTQGRAVTEPLADEESPKPSDSPKASEEPAPPPTDPEAAAGIGPEVQKAFTKLDCSTKEARSKASSEAARVKGSEPTVACDSEQPVKYVLGPVAVQGKNVSDANAVLDQQRGSGWLVQMSFDDTGSKAFGDVTGQLAQKQQPQNQFAIVLDGEVVSAPSVSERLVGDAEISGDFNQQSAEDLANILSYGALPLTFEEGNVTTISPTLGAEQLEAGLIAGGIGLALVVGYLTFYYRLLGLVAVSSLAVAAVLTYSIMTLLGTAIGFALSLPAICGAIVAIGITADSFIVYFERVRDEIREGRTVRPAISRAWPPARRTIVVSDVVSIIAAVVLFIVSIGSVQGFAFVLGLTTVVDLVIVFLLTKPLMMIIGGRKFFASGHPWSGLDPKRLGSRPPLRRSRRQATAPSETKEA</sequence>
<evidence type="ECO:0000256" key="4">
    <source>
        <dbReference type="ARBA" id="ARBA00022692"/>
    </source>
</evidence>
<evidence type="ECO:0000256" key="8">
    <source>
        <dbReference type="ARBA" id="ARBA00023136"/>
    </source>
</evidence>
<feature type="transmembrane region" description="Helical" evidence="9">
    <location>
        <begin position="21"/>
        <end position="39"/>
    </location>
</feature>
<dbReference type="Pfam" id="PF21760">
    <property type="entry name" value="SecD_1st"/>
    <property type="match status" value="1"/>
</dbReference>
<name>A0ABT2JL19_9ACTN</name>
<evidence type="ECO:0000259" key="11">
    <source>
        <dbReference type="PROSITE" id="PS50156"/>
    </source>
</evidence>
<feature type="region of interest" description="Disordered" evidence="10">
    <location>
        <begin position="108"/>
        <end position="223"/>
    </location>
</feature>
<dbReference type="InterPro" id="IPR048631">
    <property type="entry name" value="SecD_1st"/>
</dbReference>
<gene>
    <name evidence="9 12" type="primary">secD</name>
    <name evidence="12" type="ORF">LHJ74_01210</name>
</gene>
<dbReference type="InterPro" id="IPR054384">
    <property type="entry name" value="SecDF_P1_head"/>
</dbReference>
<keyword evidence="8 9" id="KW-0472">Membrane</keyword>
<evidence type="ECO:0000256" key="5">
    <source>
        <dbReference type="ARBA" id="ARBA00022927"/>
    </source>
</evidence>
<keyword evidence="6 9" id="KW-1133">Transmembrane helix</keyword>
<dbReference type="InterPro" id="IPR022813">
    <property type="entry name" value="SecD/SecF_arch_bac"/>
</dbReference>
<dbReference type="PANTHER" id="PTHR30081">
    <property type="entry name" value="PROTEIN-EXPORT MEMBRANE PROTEIN SEC"/>
    <property type="match status" value="1"/>
</dbReference>
<dbReference type="NCBIfam" id="TIGR01129">
    <property type="entry name" value="secD"/>
    <property type="match status" value="1"/>
</dbReference>
<dbReference type="Pfam" id="PF22599">
    <property type="entry name" value="SecDF_P1_head"/>
    <property type="match status" value="1"/>
</dbReference>
<dbReference type="Pfam" id="PF07549">
    <property type="entry name" value="Sec_GG"/>
    <property type="match status" value="1"/>
</dbReference>
<evidence type="ECO:0000256" key="9">
    <source>
        <dbReference type="HAMAP-Rule" id="MF_01463"/>
    </source>
</evidence>
<dbReference type="Proteomes" id="UP001156389">
    <property type="component" value="Unassembled WGS sequence"/>
</dbReference>
<dbReference type="Pfam" id="PF02355">
    <property type="entry name" value="SecD_SecF_C"/>
    <property type="match status" value="1"/>
</dbReference>
<feature type="domain" description="SSD" evidence="11">
    <location>
        <begin position="420"/>
        <end position="551"/>
    </location>
</feature>
<dbReference type="SUPFAM" id="SSF82866">
    <property type="entry name" value="Multidrug efflux transporter AcrB transmembrane domain"/>
    <property type="match status" value="1"/>
</dbReference>
<dbReference type="InterPro" id="IPR005791">
    <property type="entry name" value="SecD"/>
</dbReference>
<feature type="transmembrane region" description="Helical" evidence="9">
    <location>
        <begin position="452"/>
        <end position="473"/>
    </location>
</feature>
<keyword evidence="2 9" id="KW-0813">Transport</keyword>
<dbReference type="Gene3D" id="3.30.1360.200">
    <property type="match status" value="1"/>
</dbReference>
<accession>A0ABT2JL19</accession>
<evidence type="ECO:0000256" key="6">
    <source>
        <dbReference type="ARBA" id="ARBA00022989"/>
    </source>
</evidence>
<comment type="subunit">
    <text evidence="9">Forms a complex with SecF. Part of the essential Sec protein translocation apparatus which comprises SecA, SecYEG and auxiliary proteins SecDF. Other proteins may also be involved.</text>
</comment>
<evidence type="ECO:0000256" key="2">
    <source>
        <dbReference type="ARBA" id="ARBA00022448"/>
    </source>
</evidence>
<comment type="similarity">
    <text evidence="9">Belongs to the SecD/SecF family. SecD subfamily.</text>
</comment>
<feature type="compositionally biased region" description="Basic and acidic residues" evidence="10">
    <location>
        <begin position="152"/>
        <end position="175"/>
    </location>
</feature>
<organism evidence="12 13">
    <name type="scientific">Streptomyces gossypii</name>
    <dbReference type="NCBI Taxonomy" id="2883101"/>
    <lineage>
        <taxon>Bacteria</taxon>
        <taxon>Bacillati</taxon>
        <taxon>Actinomycetota</taxon>
        <taxon>Actinomycetes</taxon>
        <taxon>Kitasatosporales</taxon>
        <taxon>Streptomycetaceae</taxon>
        <taxon>Streptomyces</taxon>
    </lineage>
</organism>
<keyword evidence="3 9" id="KW-1003">Cell membrane</keyword>
<dbReference type="Gene3D" id="1.20.1640.10">
    <property type="entry name" value="Multidrug efflux transporter AcrB transmembrane domain"/>
    <property type="match status" value="1"/>
</dbReference>
<dbReference type="Gene3D" id="3.30.70.3220">
    <property type="match status" value="1"/>
</dbReference>
<feature type="transmembrane region" description="Helical" evidence="9">
    <location>
        <begin position="526"/>
        <end position="545"/>
    </location>
</feature>
<feature type="region of interest" description="Disordered" evidence="10">
    <location>
        <begin position="568"/>
        <end position="594"/>
    </location>
</feature>
<dbReference type="InterPro" id="IPR000731">
    <property type="entry name" value="SSD"/>
</dbReference>
<dbReference type="EMBL" id="JAJAGO010000001">
    <property type="protein sequence ID" value="MCT2588577.1"/>
    <property type="molecule type" value="Genomic_DNA"/>
</dbReference>